<evidence type="ECO:0000256" key="2">
    <source>
        <dbReference type="ARBA" id="ARBA00022723"/>
    </source>
</evidence>
<reference evidence="7" key="1">
    <citation type="journal article" date="2020" name="mSystems">
        <title>Genome- and Community-Level Interaction Insights into Carbon Utilization and Element Cycling Functions of Hydrothermarchaeota in Hydrothermal Sediment.</title>
        <authorList>
            <person name="Zhou Z."/>
            <person name="Liu Y."/>
            <person name="Xu W."/>
            <person name="Pan J."/>
            <person name="Luo Z.H."/>
            <person name="Li M."/>
        </authorList>
    </citation>
    <scope>NUCLEOTIDE SEQUENCE [LARGE SCALE GENOMIC DNA]</scope>
    <source>
        <strain evidence="7">SpSt-23</strain>
    </source>
</reference>
<dbReference type="GO" id="GO:0003954">
    <property type="term" value="F:NADH dehydrogenase activity"/>
    <property type="evidence" value="ECO:0007669"/>
    <property type="project" value="TreeGrafter"/>
</dbReference>
<feature type="domain" description="4Fe-4S ferredoxin-type" evidence="6">
    <location>
        <begin position="36"/>
        <end position="65"/>
    </location>
</feature>
<keyword evidence="4" id="KW-0408">Iron</keyword>
<keyword evidence="2" id="KW-0479">Metal-binding</keyword>
<dbReference type="GO" id="GO:0009060">
    <property type="term" value="P:aerobic respiration"/>
    <property type="evidence" value="ECO:0007669"/>
    <property type="project" value="TreeGrafter"/>
</dbReference>
<dbReference type="GO" id="GO:0046872">
    <property type="term" value="F:metal ion binding"/>
    <property type="evidence" value="ECO:0007669"/>
    <property type="project" value="UniProtKB-KW"/>
</dbReference>
<dbReference type="GO" id="GO:0051539">
    <property type="term" value="F:4 iron, 4 sulfur cluster binding"/>
    <property type="evidence" value="ECO:0007669"/>
    <property type="project" value="UniProtKB-KW"/>
</dbReference>
<comment type="caution">
    <text evidence="7">The sequence shown here is derived from an EMBL/GenBank/DDBJ whole genome shotgun (WGS) entry which is preliminary data.</text>
</comment>
<keyword evidence="3" id="KW-0677">Repeat</keyword>
<organism evidence="7">
    <name type="scientific">Thermosphaera aggregans</name>
    <dbReference type="NCBI Taxonomy" id="54254"/>
    <lineage>
        <taxon>Archaea</taxon>
        <taxon>Thermoproteota</taxon>
        <taxon>Thermoprotei</taxon>
        <taxon>Desulfurococcales</taxon>
        <taxon>Desulfurococcaceae</taxon>
        <taxon>Thermosphaera</taxon>
    </lineage>
</organism>
<evidence type="ECO:0000256" key="1">
    <source>
        <dbReference type="ARBA" id="ARBA00022485"/>
    </source>
</evidence>
<evidence type="ECO:0000256" key="5">
    <source>
        <dbReference type="ARBA" id="ARBA00023014"/>
    </source>
</evidence>
<accession>A0A7C2BKD6</accession>
<proteinExistence type="predicted"/>
<dbReference type="PANTHER" id="PTHR10849">
    <property type="entry name" value="NADH DEHYDROGENASE UBIQUINONE IRON-SULFUR PROTEIN 8, MITOCHONDRIAL"/>
    <property type="match status" value="1"/>
</dbReference>
<evidence type="ECO:0000256" key="3">
    <source>
        <dbReference type="ARBA" id="ARBA00022737"/>
    </source>
</evidence>
<gene>
    <name evidence="7" type="ORF">ENP55_00700</name>
</gene>
<evidence type="ECO:0000313" key="7">
    <source>
        <dbReference type="EMBL" id="HEF86836.1"/>
    </source>
</evidence>
<dbReference type="PROSITE" id="PS00198">
    <property type="entry name" value="4FE4S_FER_1"/>
    <property type="match status" value="1"/>
</dbReference>
<evidence type="ECO:0000259" key="6">
    <source>
        <dbReference type="PROSITE" id="PS51379"/>
    </source>
</evidence>
<dbReference type="PANTHER" id="PTHR10849:SF35">
    <property type="entry name" value="FORMATE HYDROGENLYASE SUBUNIT 6-RELATED"/>
    <property type="match status" value="1"/>
</dbReference>
<dbReference type="SUPFAM" id="SSF54862">
    <property type="entry name" value="4Fe-4S ferredoxins"/>
    <property type="match status" value="1"/>
</dbReference>
<sequence>MRKPKLLKLAFENLVSKPATIQYPYEPTVIEPDFRGRHYADLNKCTGCSLCSIECPADTIKMTPIPQDYEVPKSNPRKIYPLINYGRCVFCYRCITVCPFNAYVSTNEYRLADPAKNDSSELSLSTLKKIVKEG</sequence>
<dbReference type="InterPro" id="IPR017900">
    <property type="entry name" value="4Fe4S_Fe_S_CS"/>
</dbReference>
<evidence type="ECO:0000256" key="4">
    <source>
        <dbReference type="ARBA" id="ARBA00023004"/>
    </source>
</evidence>
<dbReference type="EMBL" id="DSJT01000003">
    <property type="protein sequence ID" value="HEF86836.1"/>
    <property type="molecule type" value="Genomic_DNA"/>
</dbReference>
<dbReference type="GO" id="GO:0016020">
    <property type="term" value="C:membrane"/>
    <property type="evidence" value="ECO:0007669"/>
    <property type="project" value="InterPro"/>
</dbReference>
<keyword evidence="5" id="KW-0411">Iron-sulfur</keyword>
<dbReference type="InterPro" id="IPR010226">
    <property type="entry name" value="NADH_quinone_OxRdtase_chainI"/>
</dbReference>
<dbReference type="Gene3D" id="3.30.70.3270">
    <property type="match status" value="1"/>
</dbReference>
<keyword evidence="1" id="KW-0004">4Fe-4S</keyword>
<feature type="domain" description="4Fe-4S ferredoxin-type" evidence="6">
    <location>
        <begin position="79"/>
        <end position="108"/>
    </location>
</feature>
<protein>
    <submittedName>
        <fullName evidence="7">4Fe-4S dicluster domain-containing protein</fullName>
    </submittedName>
</protein>
<dbReference type="AlphaFoldDB" id="A0A7C2BKD6"/>
<dbReference type="InterPro" id="IPR017896">
    <property type="entry name" value="4Fe4S_Fe-S-bd"/>
</dbReference>
<dbReference type="Pfam" id="PF12838">
    <property type="entry name" value="Fer4_7"/>
    <property type="match status" value="1"/>
</dbReference>
<name>A0A7C2BKD6_9CREN</name>
<dbReference type="PROSITE" id="PS51379">
    <property type="entry name" value="4FE4S_FER_2"/>
    <property type="match status" value="2"/>
</dbReference>